<dbReference type="InterPro" id="IPR050339">
    <property type="entry name" value="CC_SR_Kinase"/>
</dbReference>
<dbReference type="GO" id="GO:0046872">
    <property type="term" value="F:metal ion binding"/>
    <property type="evidence" value="ECO:0007669"/>
    <property type="project" value="UniProtKB-KW"/>
</dbReference>
<evidence type="ECO:0000313" key="14">
    <source>
        <dbReference type="Proteomes" id="UP000005239"/>
    </source>
</evidence>
<keyword evidence="14" id="KW-1185">Reference proteome</keyword>
<comment type="catalytic activity">
    <reaction evidence="11">
        <text>L-threonyl-[protein] + ATP = O-phospho-L-threonyl-[protein] + ADP + H(+)</text>
        <dbReference type="Rhea" id="RHEA:46608"/>
        <dbReference type="Rhea" id="RHEA-COMP:11060"/>
        <dbReference type="Rhea" id="RHEA-COMP:11605"/>
        <dbReference type="ChEBI" id="CHEBI:15378"/>
        <dbReference type="ChEBI" id="CHEBI:30013"/>
        <dbReference type="ChEBI" id="CHEBI:30616"/>
        <dbReference type="ChEBI" id="CHEBI:61977"/>
        <dbReference type="ChEBI" id="CHEBI:456216"/>
        <dbReference type="EC" id="2.7.11.1"/>
    </reaction>
</comment>
<evidence type="ECO:0000256" key="9">
    <source>
        <dbReference type="ARBA" id="ARBA00023306"/>
    </source>
</evidence>
<evidence type="ECO:0000256" key="2">
    <source>
        <dbReference type="ARBA" id="ARBA00022527"/>
    </source>
</evidence>
<keyword evidence="7" id="KW-0067">ATP-binding</keyword>
<evidence type="ECO:0000256" key="11">
    <source>
        <dbReference type="ARBA" id="ARBA00047899"/>
    </source>
</evidence>
<evidence type="ECO:0000256" key="4">
    <source>
        <dbReference type="ARBA" id="ARBA00022723"/>
    </source>
</evidence>
<dbReference type="InterPro" id="IPR000719">
    <property type="entry name" value="Prot_kinase_dom"/>
</dbReference>
<dbReference type="Gene3D" id="1.10.510.10">
    <property type="entry name" value="Transferase(Phosphotransferase) domain 1"/>
    <property type="match status" value="2"/>
</dbReference>
<name>A0A2A6CA82_PRIPA</name>
<dbReference type="PANTHER" id="PTHR11042">
    <property type="entry name" value="EUKARYOTIC TRANSLATION INITIATION FACTOR 2-ALPHA KINASE EIF2-ALPHA KINASE -RELATED"/>
    <property type="match status" value="1"/>
</dbReference>
<dbReference type="InterPro" id="IPR008271">
    <property type="entry name" value="Ser/Thr_kinase_AS"/>
</dbReference>
<dbReference type="GO" id="GO:0051321">
    <property type="term" value="P:meiotic cell cycle"/>
    <property type="evidence" value="ECO:0000318"/>
    <property type="project" value="GO_Central"/>
</dbReference>
<evidence type="ECO:0000256" key="8">
    <source>
        <dbReference type="ARBA" id="ARBA00022842"/>
    </source>
</evidence>
<proteinExistence type="inferred from homology"/>
<dbReference type="GO" id="GO:0005634">
    <property type="term" value="C:nucleus"/>
    <property type="evidence" value="ECO:0000318"/>
    <property type="project" value="GO_Central"/>
</dbReference>
<evidence type="ECO:0000256" key="10">
    <source>
        <dbReference type="ARBA" id="ARBA00037982"/>
    </source>
</evidence>
<reference evidence="13" key="2">
    <citation type="submission" date="2022-06" db="UniProtKB">
        <authorList>
            <consortium name="EnsemblMetazoa"/>
        </authorList>
    </citation>
    <scope>IDENTIFICATION</scope>
    <source>
        <strain evidence="13">PS312</strain>
    </source>
</reference>
<dbReference type="Pfam" id="PF00069">
    <property type="entry name" value="Pkinase"/>
    <property type="match status" value="2"/>
</dbReference>
<dbReference type="SMART" id="SM00220">
    <property type="entry name" value="S_TKc"/>
    <property type="match status" value="1"/>
</dbReference>
<keyword evidence="4" id="KW-0479">Metal-binding</keyword>
<accession>A0A2A6CA82</accession>
<dbReference type="InterPro" id="IPR011009">
    <property type="entry name" value="Kinase-like_dom_sf"/>
</dbReference>
<dbReference type="SUPFAM" id="SSF56112">
    <property type="entry name" value="Protein kinase-like (PK-like)"/>
    <property type="match status" value="2"/>
</dbReference>
<sequence length="650" mass="74645">MYKLALLPIILLILTIPNVDFSQIGRRRIRNDTVSRVVEIFDTDKIHVYCSIESLFVEVLKLFREGLYCLRASAKISLSHHFRRHLSFLDVFTPILTPSPPLSRFTTRIPLRSQQHEVPLKRTRLSLPDDYNDKKESFYEREFIVDRILGKGDFGVVGHNSREKSAIKKYFLSTIKAKNGKKYSALQMKEREHGGIMENYFYRWERIETIYKKSVHAFIILMELCANSLEGIWKERGQFSEREMHTAMIDVMMGLDHLHCLEFLHLDIKPGNIMVTDDLRCKIGDFSVAMDITKDNPMDADFGDKKYAAPELFAHMFTPKADVFSLGITIAEISVPSSSPLSEDEWESIRKIGTLPDREYTIVRIPSLKGELNMDMTVLSLINQDSSFRPDLITLIEKTLEARHSGITLFTLRAKGLDHLHCLEFLHLDIKPGNIMVTDDLRCKIGDFSVAMDITKDNPMDADFGDKKYAAPELFAHMFTPKADVFSLGITIAEISVPSSSPLSEDEWESIRKIGTLPDREYTIVRIPSLKGELNMDMTVLSLINQDSSFRPDLITLIEKTLEARHSGITLFTLRAKNSLLRDSKSSEANRFSHMTNGSPSREKEMELNVNCVIFDDDERFDEKPKSKFRHSMDFHAKNFLITRINVIER</sequence>
<keyword evidence="8" id="KW-0460">Magnesium</keyword>
<keyword evidence="3" id="KW-0808">Transferase</keyword>
<keyword evidence="6" id="KW-0418">Kinase</keyword>
<keyword evidence="5" id="KW-0547">Nucleotide-binding</keyword>
<evidence type="ECO:0000313" key="13">
    <source>
        <dbReference type="EnsemblMetazoa" id="PPA09804.1"/>
    </source>
</evidence>
<evidence type="ECO:0000256" key="3">
    <source>
        <dbReference type="ARBA" id="ARBA00022679"/>
    </source>
</evidence>
<dbReference type="GO" id="GO:0010972">
    <property type="term" value="P:negative regulation of G2/M transition of mitotic cell cycle"/>
    <property type="evidence" value="ECO:0000318"/>
    <property type="project" value="GO_Central"/>
</dbReference>
<dbReference type="PROSITE" id="PS00108">
    <property type="entry name" value="PROTEIN_KINASE_ST"/>
    <property type="match status" value="1"/>
</dbReference>
<evidence type="ECO:0000256" key="12">
    <source>
        <dbReference type="ARBA" id="ARBA00048679"/>
    </source>
</evidence>
<evidence type="ECO:0000256" key="6">
    <source>
        <dbReference type="ARBA" id="ARBA00022777"/>
    </source>
</evidence>
<dbReference type="PROSITE" id="PS50011">
    <property type="entry name" value="PROTEIN_KINASE_DOM"/>
    <property type="match status" value="1"/>
</dbReference>
<evidence type="ECO:0000256" key="5">
    <source>
        <dbReference type="ARBA" id="ARBA00022741"/>
    </source>
</evidence>
<dbReference type="GO" id="GO:0004672">
    <property type="term" value="F:protein kinase activity"/>
    <property type="evidence" value="ECO:0000318"/>
    <property type="project" value="GO_Central"/>
</dbReference>
<comment type="similarity">
    <text evidence="10">Belongs to the protein kinase superfamily. Ser/Thr protein kinase family. GCN2 subfamily.</text>
</comment>
<keyword evidence="2" id="KW-0723">Serine/threonine-protein kinase</keyword>
<dbReference type="EnsemblMetazoa" id="PPA09804.1">
    <property type="protein sequence ID" value="PPA09804.1"/>
    <property type="gene ID" value="WBGene00099358"/>
</dbReference>
<comment type="catalytic activity">
    <reaction evidence="12">
        <text>L-seryl-[protein] + ATP = O-phospho-L-seryl-[protein] + ADP + H(+)</text>
        <dbReference type="Rhea" id="RHEA:17989"/>
        <dbReference type="Rhea" id="RHEA-COMP:9863"/>
        <dbReference type="Rhea" id="RHEA-COMP:11604"/>
        <dbReference type="ChEBI" id="CHEBI:15378"/>
        <dbReference type="ChEBI" id="CHEBI:29999"/>
        <dbReference type="ChEBI" id="CHEBI:30616"/>
        <dbReference type="ChEBI" id="CHEBI:83421"/>
        <dbReference type="ChEBI" id="CHEBI:456216"/>
        <dbReference type="EC" id="2.7.11.1"/>
    </reaction>
</comment>
<organism evidence="13 14">
    <name type="scientific">Pristionchus pacificus</name>
    <name type="common">Parasitic nematode worm</name>
    <dbReference type="NCBI Taxonomy" id="54126"/>
    <lineage>
        <taxon>Eukaryota</taxon>
        <taxon>Metazoa</taxon>
        <taxon>Ecdysozoa</taxon>
        <taxon>Nematoda</taxon>
        <taxon>Chromadorea</taxon>
        <taxon>Rhabditida</taxon>
        <taxon>Rhabditina</taxon>
        <taxon>Diplogasteromorpha</taxon>
        <taxon>Diplogasteroidea</taxon>
        <taxon>Neodiplogasteridae</taxon>
        <taxon>Pristionchus</taxon>
    </lineage>
</organism>
<dbReference type="GO" id="GO:0110031">
    <property type="term" value="P:negative regulation of G2/MI transition of meiotic cell cycle"/>
    <property type="evidence" value="ECO:0000318"/>
    <property type="project" value="GO_Central"/>
</dbReference>
<dbReference type="GO" id="GO:0005524">
    <property type="term" value="F:ATP binding"/>
    <property type="evidence" value="ECO:0007669"/>
    <property type="project" value="UniProtKB-KW"/>
</dbReference>
<dbReference type="OrthoDB" id="5337378at2759"/>
<evidence type="ECO:0000256" key="7">
    <source>
        <dbReference type="ARBA" id="ARBA00022840"/>
    </source>
</evidence>
<accession>A0A8R1U9Z5</accession>
<protein>
    <recommendedName>
        <fullName evidence="1">non-specific serine/threonine protein kinase</fullName>
        <ecNumber evidence="1">2.7.11.1</ecNumber>
    </recommendedName>
</protein>
<dbReference type="GO" id="GO:0004674">
    <property type="term" value="F:protein serine/threonine kinase activity"/>
    <property type="evidence" value="ECO:0007669"/>
    <property type="project" value="UniProtKB-KW"/>
</dbReference>
<reference evidence="14" key="1">
    <citation type="journal article" date="2008" name="Nat. Genet.">
        <title>The Pristionchus pacificus genome provides a unique perspective on nematode lifestyle and parasitism.</title>
        <authorList>
            <person name="Dieterich C."/>
            <person name="Clifton S.W."/>
            <person name="Schuster L.N."/>
            <person name="Chinwalla A."/>
            <person name="Delehaunty K."/>
            <person name="Dinkelacker I."/>
            <person name="Fulton L."/>
            <person name="Fulton R."/>
            <person name="Godfrey J."/>
            <person name="Minx P."/>
            <person name="Mitreva M."/>
            <person name="Roeseler W."/>
            <person name="Tian H."/>
            <person name="Witte H."/>
            <person name="Yang S.P."/>
            <person name="Wilson R.K."/>
            <person name="Sommer R.J."/>
        </authorList>
    </citation>
    <scope>NUCLEOTIDE SEQUENCE [LARGE SCALE GENOMIC DNA]</scope>
    <source>
        <strain evidence="14">PS312</strain>
    </source>
</reference>
<dbReference type="Proteomes" id="UP000005239">
    <property type="component" value="Unassembled WGS sequence"/>
</dbReference>
<dbReference type="EC" id="2.7.11.1" evidence="1"/>
<gene>
    <name evidence="13" type="primary">WBGene00099358</name>
</gene>
<dbReference type="GO" id="GO:0005737">
    <property type="term" value="C:cytoplasm"/>
    <property type="evidence" value="ECO:0000318"/>
    <property type="project" value="GO_Central"/>
</dbReference>
<dbReference type="AlphaFoldDB" id="A0A2A6CA82"/>
<dbReference type="PANTHER" id="PTHR11042:SF183">
    <property type="entry name" value="MEMBRANE-ASSOCIATED TYROSINE- AND THREONINE-SPECIFIC CDC2-INHIBITORY KINASE"/>
    <property type="match status" value="1"/>
</dbReference>
<keyword evidence="9" id="KW-0131">Cell cycle</keyword>
<evidence type="ECO:0000256" key="1">
    <source>
        <dbReference type="ARBA" id="ARBA00012513"/>
    </source>
</evidence>